<keyword evidence="4" id="KW-1185">Reference proteome</keyword>
<comment type="caution">
    <text evidence="3">The sequence shown here is derived from an EMBL/GenBank/DDBJ whole genome shotgun (WGS) entry which is preliminary data.</text>
</comment>
<dbReference type="EMBL" id="BAAAFA010000005">
    <property type="protein sequence ID" value="GAA0816363.1"/>
    <property type="molecule type" value="Genomic_DNA"/>
</dbReference>
<dbReference type="RefSeq" id="WP_343816854.1">
    <property type="nucleotide sequence ID" value="NZ_BAAAFA010000005.1"/>
</dbReference>
<gene>
    <name evidence="3" type="ORF">GCM10009111_16020</name>
</gene>
<keyword evidence="1" id="KW-0175">Coiled coil</keyword>
<evidence type="ECO:0000313" key="4">
    <source>
        <dbReference type="Proteomes" id="UP001500021"/>
    </source>
</evidence>
<name>A0ABN1L6C0_9GAMM</name>
<protein>
    <recommendedName>
        <fullName evidence="5">KfrA N-terminal DNA-binding domain-containing protein</fullName>
    </recommendedName>
</protein>
<evidence type="ECO:0008006" key="5">
    <source>
        <dbReference type="Google" id="ProtNLM"/>
    </source>
</evidence>
<sequence>MTIFDEILMFANQLANDGKKPTVALVKAKLSQPVPLPTLIKTLKNWQHDPKFIAPPAQTTPQENKKHENDDATSNAILEERIQISINKALSHELTQIREELSEMKQMIAELTKELK</sequence>
<proteinExistence type="predicted"/>
<feature type="coiled-coil region" evidence="1">
    <location>
        <begin position="87"/>
        <end position="114"/>
    </location>
</feature>
<evidence type="ECO:0000256" key="2">
    <source>
        <dbReference type="SAM" id="MobiDB-lite"/>
    </source>
</evidence>
<feature type="region of interest" description="Disordered" evidence="2">
    <location>
        <begin position="50"/>
        <end position="73"/>
    </location>
</feature>
<evidence type="ECO:0000256" key="1">
    <source>
        <dbReference type="SAM" id="Coils"/>
    </source>
</evidence>
<dbReference type="Proteomes" id="UP001500021">
    <property type="component" value="Unassembled WGS sequence"/>
</dbReference>
<reference evidence="3 4" key="1">
    <citation type="journal article" date="2019" name="Int. J. Syst. Evol. Microbiol.">
        <title>The Global Catalogue of Microorganisms (GCM) 10K type strain sequencing project: providing services to taxonomists for standard genome sequencing and annotation.</title>
        <authorList>
            <consortium name="The Broad Institute Genomics Platform"/>
            <consortium name="The Broad Institute Genome Sequencing Center for Infectious Disease"/>
            <person name="Wu L."/>
            <person name="Ma J."/>
        </authorList>
    </citation>
    <scope>NUCLEOTIDE SEQUENCE [LARGE SCALE GENOMIC DNA]</scope>
    <source>
        <strain evidence="3 4">JCM 15608</strain>
    </source>
</reference>
<evidence type="ECO:0000313" key="3">
    <source>
        <dbReference type="EMBL" id="GAA0816363.1"/>
    </source>
</evidence>
<organism evidence="3 4">
    <name type="scientific">Colwellia asteriadis</name>
    <dbReference type="NCBI Taxonomy" id="517723"/>
    <lineage>
        <taxon>Bacteria</taxon>
        <taxon>Pseudomonadati</taxon>
        <taxon>Pseudomonadota</taxon>
        <taxon>Gammaproteobacteria</taxon>
        <taxon>Alteromonadales</taxon>
        <taxon>Colwelliaceae</taxon>
        <taxon>Colwellia</taxon>
    </lineage>
</organism>
<accession>A0ABN1L6C0</accession>